<evidence type="ECO:0000313" key="6">
    <source>
        <dbReference type="Ensembl" id="ENSOGAP00000016893.1"/>
    </source>
</evidence>
<dbReference type="Proteomes" id="UP000005225">
    <property type="component" value="Unassembled WGS sequence"/>
</dbReference>
<evidence type="ECO:0000256" key="4">
    <source>
        <dbReference type="SAM" id="Phobius"/>
    </source>
</evidence>
<evidence type="ECO:0000256" key="1">
    <source>
        <dbReference type="ARBA" id="ARBA00022734"/>
    </source>
</evidence>
<reference evidence="6" key="2">
    <citation type="submission" date="2025-08" db="UniProtKB">
        <authorList>
            <consortium name="Ensembl"/>
        </authorList>
    </citation>
    <scope>IDENTIFICATION</scope>
</reference>
<keyword evidence="4" id="KW-0472">Membrane</keyword>
<organism evidence="6 7">
    <name type="scientific">Otolemur garnettii</name>
    <name type="common">Small-eared galago</name>
    <name type="synonym">Garnett's greater bushbaby</name>
    <dbReference type="NCBI Taxonomy" id="30611"/>
    <lineage>
        <taxon>Eukaryota</taxon>
        <taxon>Metazoa</taxon>
        <taxon>Chordata</taxon>
        <taxon>Craniata</taxon>
        <taxon>Vertebrata</taxon>
        <taxon>Euteleostomi</taxon>
        <taxon>Mammalia</taxon>
        <taxon>Eutheria</taxon>
        <taxon>Euarchontoglires</taxon>
        <taxon>Primates</taxon>
        <taxon>Strepsirrhini</taxon>
        <taxon>Lorisiformes</taxon>
        <taxon>Galagidae</taxon>
        <taxon>Otolemur</taxon>
    </lineage>
</organism>
<dbReference type="InterPro" id="IPR052309">
    <property type="entry name" value="C-type_Lectin_Domain_Fam1"/>
</dbReference>
<keyword evidence="4" id="KW-1133">Transmembrane helix</keyword>
<dbReference type="GO" id="GO:0005886">
    <property type="term" value="C:plasma membrane"/>
    <property type="evidence" value="ECO:0007669"/>
    <property type="project" value="TreeGrafter"/>
</dbReference>
<dbReference type="GO" id="GO:0004888">
    <property type="term" value="F:transmembrane signaling receptor activity"/>
    <property type="evidence" value="ECO:0007669"/>
    <property type="project" value="TreeGrafter"/>
</dbReference>
<keyword evidence="7" id="KW-1185">Reference proteome</keyword>
<reference evidence="6" key="3">
    <citation type="submission" date="2025-09" db="UniProtKB">
        <authorList>
            <consortium name="Ensembl"/>
        </authorList>
    </citation>
    <scope>IDENTIFICATION</scope>
</reference>
<dbReference type="HOGENOM" id="CLU_976484_0_0_1"/>
<dbReference type="EMBL" id="AAQR03187343">
    <property type="status" value="NOT_ANNOTATED_CDS"/>
    <property type="molecule type" value="Genomic_DNA"/>
</dbReference>
<dbReference type="Ensembl" id="ENSOGAT00000032953.1">
    <property type="protein sequence ID" value="ENSOGAP00000016893.1"/>
    <property type="gene ID" value="ENSOGAG00000029587.1"/>
</dbReference>
<keyword evidence="1" id="KW-0430">Lectin</keyword>
<dbReference type="eggNOG" id="KOG4297">
    <property type="taxonomic scope" value="Eukaryota"/>
</dbReference>
<evidence type="ECO:0000256" key="3">
    <source>
        <dbReference type="ARBA" id="ARBA00023180"/>
    </source>
</evidence>
<feature type="domain" description="C-type lectin" evidence="5">
    <location>
        <begin position="162"/>
        <end position="272"/>
    </location>
</feature>
<dbReference type="PANTHER" id="PTHR46490:SF3">
    <property type="entry name" value="C-TYPE LECTIN DOMAIN-CONTAINING PROTEIN"/>
    <property type="match status" value="1"/>
</dbReference>
<dbReference type="STRING" id="30611.ENSOGAP00000016893"/>
<reference evidence="7" key="1">
    <citation type="submission" date="2011-03" db="EMBL/GenBank/DDBJ databases">
        <title>Version 3 of the genome sequence of Otolemur garnettii (Bushbaby).</title>
        <authorList>
            <consortium name="The Broad Institute Genome Sequencing Platform"/>
            <person name="Di Palma F."/>
            <person name="Johnson J."/>
            <person name="Lander E.S."/>
            <person name="Lindblad-Toh K."/>
            <person name="Jaffe D.B."/>
            <person name="Gnerre S."/>
            <person name="MacCallum I."/>
            <person name="Przybylski D."/>
            <person name="Ribeiro F.J."/>
            <person name="Burton J.N."/>
            <person name="Walker B.J."/>
            <person name="Sharpe T."/>
            <person name="Hall G."/>
        </authorList>
    </citation>
    <scope>NUCLEOTIDE SEQUENCE [LARGE SCALE GENOMIC DNA]</scope>
</reference>
<accession>H0XLA3</accession>
<keyword evidence="2" id="KW-1015">Disulfide bond</keyword>
<dbReference type="GO" id="GO:0030246">
    <property type="term" value="F:carbohydrate binding"/>
    <property type="evidence" value="ECO:0007669"/>
    <property type="project" value="UniProtKB-KW"/>
</dbReference>
<dbReference type="OMA" id="HCYHQTV"/>
<keyword evidence="3" id="KW-0325">Glycoprotein</keyword>
<dbReference type="Gene3D" id="3.10.100.10">
    <property type="entry name" value="Mannose-Binding Protein A, subunit A"/>
    <property type="match status" value="1"/>
</dbReference>
<dbReference type="PANTHER" id="PTHR46490">
    <property type="entry name" value="C-TYPE LECTIN DOMAIN FAMILY 12 MEMBER A-RELATED"/>
    <property type="match status" value="1"/>
</dbReference>
<keyword evidence="4" id="KW-0812">Transmembrane</keyword>
<dbReference type="InterPro" id="IPR016187">
    <property type="entry name" value="CTDL_fold"/>
</dbReference>
<dbReference type="Pfam" id="PF00059">
    <property type="entry name" value="Lectin_C"/>
    <property type="match status" value="1"/>
</dbReference>
<dbReference type="InParanoid" id="H0XLA3"/>
<sequence>MSTALDCEPPPEITEDIETIPIVELVSPPDHPLPFPSEGEWEPIPENTNVKASSHSSSLHGAVSVILGIFSLVLLMVCGFFAYQYFQSDEALESKRNDLKQWIESFHNKAENVLQVAKVLDQNKEALLGLQNQNVHIMEALQDLKFTQGDRCGPPLNNWVQYMGRCYHQTVKRVPWLNCSDLCISLKSSFFKTERNSLMNITKLLSVRQTWIGLYYKKENNEWKWEDGSSPSPSLSWCLPEPNVDFQGKCVYINADTVGTNDCTTPYSCMCEKPVCA</sequence>
<proteinExistence type="predicted"/>
<dbReference type="InterPro" id="IPR016186">
    <property type="entry name" value="C-type_lectin-like/link_sf"/>
</dbReference>
<dbReference type="SUPFAM" id="SSF56436">
    <property type="entry name" value="C-type lectin-like"/>
    <property type="match status" value="1"/>
</dbReference>
<dbReference type="GeneTree" id="ENSGT00730000111779"/>
<name>H0XLA3_OTOGA</name>
<dbReference type="AlphaFoldDB" id="H0XLA3"/>
<dbReference type="SMART" id="SM00034">
    <property type="entry name" value="CLECT"/>
    <property type="match status" value="1"/>
</dbReference>
<evidence type="ECO:0000313" key="7">
    <source>
        <dbReference type="Proteomes" id="UP000005225"/>
    </source>
</evidence>
<dbReference type="GO" id="GO:0007165">
    <property type="term" value="P:signal transduction"/>
    <property type="evidence" value="ECO:0007669"/>
    <property type="project" value="TreeGrafter"/>
</dbReference>
<protein>
    <recommendedName>
        <fullName evidence="5">C-type lectin domain-containing protein</fullName>
    </recommendedName>
</protein>
<dbReference type="PROSITE" id="PS50041">
    <property type="entry name" value="C_TYPE_LECTIN_2"/>
    <property type="match status" value="1"/>
</dbReference>
<evidence type="ECO:0000256" key="2">
    <source>
        <dbReference type="ARBA" id="ARBA00023157"/>
    </source>
</evidence>
<dbReference type="InterPro" id="IPR001304">
    <property type="entry name" value="C-type_lectin-like"/>
</dbReference>
<evidence type="ECO:0000259" key="5">
    <source>
        <dbReference type="PROSITE" id="PS50041"/>
    </source>
</evidence>
<feature type="transmembrane region" description="Helical" evidence="4">
    <location>
        <begin position="62"/>
        <end position="86"/>
    </location>
</feature>